<dbReference type="PROSITE" id="PS50082">
    <property type="entry name" value="WD_REPEATS_2"/>
    <property type="match status" value="1"/>
</dbReference>
<comment type="pathway">
    <text evidence="1">Protein modification; peptidyl-diphthamide biosynthesis.</text>
</comment>
<feature type="compositionally biased region" description="Pro residues" evidence="9">
    <location>
        <begin position="569"/>
        <end position="583"/>
    </location>
</feature>
<keyword evidence="11" id="KW-1185">Reference proteome</keyword>
<evidence type="ECO:0000256" key="3">
    <source>
        <dbReference type="ARBA" id="ARBA00022737"/>
    </source>
</evidence>
<comment type="caution">
    <text evidence="10">The sequence shown here is derived from an EMBL/GenBank/DDBJ whole genome shotgun (WGS) entry which is preliminary data.</text>
</comment>
<dbReference type="SMART" id="SM00320">
    <property type="entry name" value="WD40"/>
    <property type="match status" value="4"/>
</dbReference>
<keyword evidence="3" id="KW-0677">Repeat</keyword>
<evidence type="ECO:0000256" key="2">
    <source>
        <dbReference type="ARBA" id="ARBA00022574"/>
    </source>
</evidence>
<dbReference type="InterPro" id="IPR036322">
    <property type="entry name" value="WD40_repeat_dom_sf"/>
</dbReference>
<dbReference type="Gene3D" id="2.130.10.10">
    <property type="entry name" value="YVTN repeat-like/Quinoprotein amine dehydrogenase"/>
    <property type="match status" value="1"/>
</dbReference>
<accession>A0A315V588</accession>
<feature type="region of interest" description="Disordered" evidence="9">
    <location>
        <begin position="519"/>
        <end position="538"/>
    </location>
</feature>
<dbReference type="GO" id="GO:0017183">
    <property type="term" value="P:protein histidyl modification to diphthamide"/>
    <property type="evidence" value="ECO:0007669"/>
    <property type="project" value="TreeGrafter"/>
</dbReference>
<keyword evidence="2 8" id="KW-0853">WD repeat</keyword>
<dbReference type="STRING" id="33528.ENSGAFP00000020695"/>
<dbReference type="InterPro" id="IPR001680">
    <property type="entry name" value="WD40_rpt"/>
</dbReference>
<evidence type="ECO:0000256" key="5">
    <source>
        <dbReference type="ARBA" id="ARBA00038092"/>
    </source>
</evidence>
<feature type="region of interest" description="Disordered" evidence="9">
    <location>
        <begin position="553"/>
        <end position="588"/>
    </location>
</feature>
<protein>
    <recommendedName>
        <fullName evidence="6">methylated diphthine methylhydrolase</fullName>
        <ecNumber evidence="6">3.1.1.97</ecNumber>
    </recommendedName>
</protein>
<dbReference type="Pfam" id="PF00400">
    <property type="entry name" value="WD40"/>
    <property type="match status" value="1"/>
</dbReference>
<sequence length="624" mass="69072">MKYVLHGAMINQTARNMNKIKQDAKTESSKIKTDESISVRLSSTGFLQHDGAAAQDAVLNDPPPAYEHDPAYSKRPGPPQTHADSEEIEVALHIEASVQVQAKVLQKAALSLYKHITKGLITQANTLTVWCTSPKLLRSIFHILTQQLCVETLKNGQYYKLTEKLSRFHSEHFSQLTIVEVAMAWKSRTRSLQVFDTELSADTVEWCPLSPSHDILACGTYQLQKAEGGEDAVPSRTGRLYLFQFRREGPMSPPLTELQRLDTAAILDLKWCHIPVSDRPLLGMVAATGELHLYTLLDNQEGGRSLQTMCSVEVGAERLALSLDWSTGRMDSSDIRVACSDSAGCVGVFSLAEGALMALSQWKAHDFEAWITTFSYWNTQLLYSGGDDCKLKGWDLRAAPSSPAFTSKRHSMGVCSIHSSPHLEHILATGSYDEQVLLWDGRNMRQPLGQSAVGGGVWRLKWHPSHHYLLLAACMHNDFHILHCQQALEGSEGACPIVASYILHNSLAYGADWSRLSLEDPAPHSPPATEPKESLAQSRGHLRIQYESPTASFDTSLEDDAGRYIPEASGPPPCSPAEAPDPSPGQDGPSLSCLLASCSFYDHMLHVWRWDWTPETSRQEPHQQ</sequence>
<dbReference type="GO" id="GO:0005737">
    <property type="term" value="C:cytoplasm"/>
    <property type="evidence" value="ECO:0007669"/>
    <property type="project" value="TreeGrafter"/>
</dbReference>
<dbReference type="PANTHER" id="PTHR46042:SF1">
    <property type="entry name" value="DIPHTHINE METHYLTRANSFERASE"/>
    <property type="match status" value="1"/>
</dbReference>
<dbReference type="InterPro" id="IPR015943">
    <property type="entry name" value="WD40/YVTN_repeat-like_dom_sf"/>
</dbReference>
<organism evidence="10 11">
    <name type="scientific">Gambusia affinis</name>
    <name type="common">Western mosquitofish</name>
    <name type="synonym">Heterandria affinis</name>
    <dbReference type="NCBI Taxonomy" id="33528"/>
    <lineage>
        <taxon>Eukaryota</taxon>
        <taxon>Metazoa</taxon>
        <taxon>Chordata</taxon>
        <taxon>Craniata</taxon>
        <taxon>Vertebrata</taxon>
        <taxon>Euteleostomi</taxon>
        <taxon>Actinopterygii</taxon>
        <taxon>Neopterygii</taxon>
        <taxon>Teleostei</taxon>
        <taxon>Neoteleostei</taxon>
        <taxon>Acanthomorphata</taxon>
        <taxon>Ovalentaria</taxon>
        <taxon>Atherinomorphae</taxon>
        <taxon>Cyprinodontiformes</taxon>
        <taxon>Poeciliidae</taxon>
        <taxon>Poeciliinae</taxon>
        <taxon>Gambusia</taxon>
    </lineage>
</organism>
<evidence type="ECO:0000313" key="10">
    <source>
        <dbReference type="EMBL" id="PWA18484.1"/>
    </source>
</evidence>
<comment type="catalytic activity">
    <reaction evidence="7">
        <text>diphthine methyl ester-[translation elongation factor 2] + H2O = diphthine-[translation elongation factor 2] + methanol + H(+)</text>
        <dbReference type="Rhea" id="RHEA:42656"/>
        <dbReference type="Rhea" id="RHEA-COMP:10172"/>
        <dbReference type="Rhea" id="RHEA-COMP:10173"/>
        <dbReference type="ChEBI" id="CHEBI:15377"/>
        <dbReference type="ChEBI" id="CHEBI:15378"/>
        <dbReference type="ChEBI" id="CHEBI:17790"/>
        <dbReference type="ChEBI" id="CHEBI:79005"/>
        <dbReference type="ChEBI" id="CHEBI:82696"/>
        <dbReference type="EC" id="3.1.1.97"/>
    </reaction>
</comment>
<dbReference type="InterPro" id="IPR052415">
    <property type="entry name" value="Diphthine_MTase"/>
</dbReference>
<gene>
    <name evidence="10" type="ORF">CCH79_00009959</name>
</gene>
<dbReference type="SUPFAM" id="SSF50978">
    <property type="entry name" value="WD40 repeat-like"/>
    <property type="match status" value="1"/>
</dbReference>
<evidence type="ECO:0000256" key="9">
    <source>
        <dbReference type="SAM" id="MobiDB-lite"/>
    </source>
</evidence>
<dbReference type="AlphaFoldDB" id="A0A315V588"/>
<dbReference type="Proteomes" id="UP000250572">
    <property type="component" value="Unassembled WGS sequence"/>
</dbReference>
<evidence type="ECO:0000256" key="1">
    <source>
        <dbReference type="ARBA" id="ARBA00005156"/>
    </source>
</evidence>
<evidence type="ECO:0000256" key="7">
    <source>
        <dbReference type="ARBA" id="ARBA00047551"/>
    </source>
</evidence>
<reference evidence="10 11" key="1">
    <citation type="journal article" date="2018" name="G3 (Bethesda)">
        <title>A High-Quality Reference Genome for the Invasive Mosquitofish Gambusia affinis Using a Chicago Library.</title>
        <authorList>
            <person name="Hoffberg S.L."/>
            <person name="Troendle N.J."/>
            <person name="Glenn T.C."/>
            <person name="Mahmud O."/>
            <person name="Louha S."/>
            <person name="Chalopin D."/>
            <person name="Bennetzen J.L."/>
            <person name="Mauricio R."/>
        </authorList>
    </citation>
    <scope>NUCLEOTIDE SEQUENCE [LARGE SCALE GENOMIC DNA]</scope>
    <source>
        <strain evidence="10">NE01/NJP1002.9</strain>
        <tissue evidence="10">Muscle</tissue>
    </source>
</reference>
<proteinExistence type="inferred from homology"/>
<evidence type="ECO:0000313" key="11">
    <source>
        <dbReference type="Proteomes" id="UP000250572"/>
    </source>
</evidence>
<dbReference type="EMBL" id="NHOQ01002301">
    <property type="protein sequence ID" value="PWA18484.1"/>
    <property type="molecule type" value="Genomic_DNA"/>
</dbReference>
<name>A0A315V588_GAMAF</name>
<dbReference type="PANTHER" id="PTHR46042">
    <property type="entry name" value="DIPHTHINE METHYLTRANSFERASE"/>
    <property type="match status" value="1"/>
</dbReference>
<feature type="repeat" description="WD" evidence="8">
    <location>
        <begin position="407"/>
        <end position="440"/>
    </location>
</feature>
<dbReference type="GO" id="GO:0061685">
    <property type="term" value="F:diphthine methylesterase activity"/>
    <property type="evidence" value="ECO:0007669"/>
    <property type="project" value="UniProtKB-EC"/>
</dbReference>
<comment type="similarity">
    <text evidence="5">Belongs to the DPH7 family.</text>
</comment>
<keyword evidence="4" id="KW-0378">Hydrolase</keyword>
<feature type="region of interest" description="Disordered" evidence="9">
    <location>
        <begin position="57"/>
        <end position="83"/>
    </location>
</feature>
<evidence type="ECO:0000256" key="4">
    <source>
        <dbReference type="ARBA" id="ARBA00022801"/>
    </source>
</evidence>
<evidence type="ECO:0000256" key="8">
    <source>
        <dbReference type="PROSITE-ProRule" id="PRU00221"/>
    </source>
</evidence>
<dbReference type="EC" id="3.1.1.97" evidence="6"/>
<evidence type="ECO:0000256" key="6">
    <source>
        <dbReference type="ARBA" id="ARBA00039131"/>
    </source>
</evidence>